<keyword evidence="4" id="KW-0805">Transcription regulation</keyword>
<dbReference type="SUPFAM" id="SSF47370">
    <property type="entry name" value="Bromodomain"/>
    <property type="match status" value="2"/>
</dbReference>
<evidence type="ECO:0000256" key="4">
    <source>
        <dbReference type="ARBA" id="ARBA00023015"/>
    </source>
</evidence>
<dbReference type="Gene3D" id="1.20.920.10">
    <property type="entry name" value="Bromodomain-like"/>
    <property type="match status" value="2"/>
</dbReference>
<evidence type="ECO:0000256" key="7">
    <source>
        <dbReference type="ARBA" id="ARBA00023242"/>
    </source>
</evidence>
<dbReference type="GO" id="GO:0006368">
    <property type="term" value="P:transcription elongation by RNA polymerase II"/>
    <property type="evidence" value="ECO:0007669"/>
    <property type="project" value="TreeGrafter"/>
</dbReference>
<dbReference type="GO" id="GO:0016586">
    <property type="term" value="C:RSC-type complex"/>
    <property type="evidence" value="ECO:0007669"/>
    <property type="project" value="InterPro"/>
</dbReference>
<keyword evidence="2" id="KW-0677">Repeat</keyword>
<feature type="compositionally biased region" description="Pro residues" evidence="9">
    <location>
        <begin position="202"/>
        <end position="224"/>
    </location>
</feature>
<dbReference type="PANTHER" id="PTHR16062:SF21">
    <property type="entry name" value="CHROMATIN STRUCTURE-REMODELING COMPLEX SUBUNIT RSC1-RELATED"/>
    <property type="match status" value="1"/>
</dbReference>
<evidence type="ECO:0000256" key="3">
    <source>
        <dbReference type="ARBA" id="ARBA00022853"/>
    </source>
</evidence>
<keyword evidence="5 8" id="KW-0103">Bromodomain</keyword>
<dbReference type="PROSITE" id="PS00633">
    <property type="entry name" value="BROMODOMAIN_1"/>
    <property type="match status" value="1"/>
</dbReference>
<comment type="subcellular location">
    <subcellularLocation>
        <location evidence="1">Nucleus</location>
    </subcellularLocation>
</comment>
<keyword evidence="12" id="KW-1185">Reference proteome</keyword>
<dbReference type="PANTHER" id="PTHR16062">
    <property type="entry name" value="SWI/SNF-RELATED"/>
    <property type="match status" value="1"/>
</dbReference>
<proteinExistence type="predicted"/>
<dbReference type="SMART" id="SM00297">
    <property type="entry name" value="BROMO"/>
    <property type="match status" value="2"/>
</dbReference>
<dbReference type="InterPro" id="IPR054551">
    <property type="entry name" value="RSC4_Ig-like"/>
</dbReference>
<feature type="compositionally biased region" description="Polar residues" evidence="9">
    <location>
        <begin position="8"/>
        <end position="20"/>
    </location>
</feature>
<feature type="compositionally biased region" description="Low complexity" evidence="9">
    <location>
        <begin position="27"/>
        <end position="41"/>
    </location>
</feature>
<dbReference type="EMBL" id="LCWF01000035">
    <property type="protein sequence ID" value="KKY26488.1"/>
    <property type="molecule type" value="Genomic_DNA"/>
</dbReference>
<keyword evidence="3" id="KW-0156">Chromatin regulator</keyword>
<dbReference type="Proteomes" id="UP000053317">
    <property type="component" value="Unassembled WGS sequence"/>
</dbReference>
<evidence type="ECO:0000313" key="11">
    <source>
        <dbReference type="EMBL" id="KKY26488.1"/>
    </source>
</evidence>
<protein>
    <submittedName>
        <fullName evidence="11">Putative bromodomain containing protein</fullName>
    </submittedName>
</protein>
<reference evidence="11 12" key="2">
    <citation type="submission" date="2015-05" db="EMBL/GenBank/DDBJ databases">
        <authorList>
            <person name="Morales-Cruz A."/>
            <person name="Amrine K.C."/>
            <person name="Cantu D."/>
        </authorList>
    </citation>
    <scope>NUCLEOTIDE SEQUENCE [LARGE SCALE GENOMIC DNA]</scope>
    <source>
        <strain evidence="11">UCRPC4</strain>
    </source>
</reference>
<sequence length="605" mass="66221">MSAKRRSGNTATSEVATPSSNKRRRTTGNVTEETPEGTTETGLRLIHLLKRCKDSQGREVATEFLELPDKKLIPEYYEQIKMPLALNTIEEKLNRREYPTLEALEGDVKRLIQNARDFNEKGSQISEDAERLRKAMANFMPKHNPRYADRNYKAVPTPIPAHLLKDEPTDEDTSSEKKVAPLKIKLTNKRGASESSPAVKTAPPPPKPAPKATPKPAPKAPSKPAPSRKPESFEGKTFQQAQEMIMEEMIDLRDDEGNELALNFLERPDKKRYADYYRKIAKPVALLILQKRTKGVVHNRVTGISLYHTWDQFGEDVRLLWKNARAYNEEGSEIYELAGIFEDYFEPRLAEARKMVKEPAPSIDAGVPRLKLTMGGASETPEPVQKKLVLTQKTASSTPPVTPSGVSVDGEALKRQQDLVQAGSTGEVKTRASAGARGGSLQPAVNGTPGPQTNGVDGTKQNGSEIASTTASAAGVSMPPPSGSVAPGTNGTPQPQATSAPPRSIHKPTSIFDMRFRPVGKAVRLTAKAKERVAKKVVLSQNGLPRSAMNSDADAPIYDFRLNPGLNIIWVDVIAGPFQSDPQANTTAEATDFERVTIYANLLRP</sequence>
<evidence type="ECO:0000256" key="8">
    <source>
        <dbReference type="PROSITE-ProRule" id="PRU00035"/>
    </source>
</evidence>
<feature type="region of interest" description="Disordered" evidence="9">
    <location>
        <begin position="1"/>
        <end position="41"/>
    </location>
</feature>
<dbReference type="OrthoDB" id="6017at2759"/>
<dbReference type="CDD" id="cd04369">
    <property type="entry name" value="Bromodomain"/>
    <property type="match status" value="2"/>
</dbReference>
<dbReference type="GO" id="GO:0003682">
    <property type="term" value="F:chromatin binding"/>
    <property type="evidence" value="ECO:0007669"/>
    <property type="project" value="TreeGrafter"/>
</dbReference>
<feature type="domain" description="Bromo" evidence="10">
    <location>
        <begin position="256"/>
        <end position="335"/>
    </location>
</feature>
<dbReference type="InterPro" id="IPR037382">
    <property type="entry name" value="Rsc/polybromo"/>
</dbReference>
<dbReference type="Pfam" id="PF22994">
    <property type="entry name" value="RSC4_Ig_like"/>
    <property type="match status" value="1"/>
</dbReference>
<keyword evidence="6" id="KW-0804">Transcription</keyword>
<evidence type="ECO:0000256" key="6">
    <source>
        <dbReference type="ARBA" id="ARBA00023163"/>
    </source>
</evidence>
<dbReference type="PRINTS" id="PR00503">
    <property type="entry name" value="BROMODOMAIN"/>
</dbReference>
<reference evidence="11 12" key="1">
    <citation type="submission" date="2015-05" db="EMBL/GenBank/DDBJ databases">
        <title>Distinctive expansion of gene families associated with plant cell wall degradation and secondary metabolism in the genomes of grapevine trunk pathogens.</title>
        <authorList>
            <person name="Lawrence D.P."/>
            <person name="Travadon R."/>
            <person name="Rolshausen P.E."/>
            <person name="Baumgartner K."/>
        </authorList>
    </citation>
    <scope>NUCLEOTIDE SEQUENCE [LARGE SCALE GENOMIC DNA]</scope>
    <source>
        <strain evidence="11">UCRPC4</strain>
    </source>
</reference>
<evidence type="ECO:0000256" key="5">
    <source>
        <dbReference type="ARBA" id="ARBA00023117"/>
    </source>
</evidence>
<evidence type="ECO:0000256" key="2">
    <source>
        <dbReference type="ARBA" id="ARBA00022737"/>
    </source>
</evidence>
<dbReference type="InterPro" id="IPR001487">
    <property type="entry name" value="Bromodomain"/>
</dbReference>
<feature type="compositionally biased region" description="Polar residues" evidence="9">
    <location>
        <begin position="487"/>
        <end position="501"/>
    </location>
</feature>
<name>A0A0G2GT65_PHACM</name>
<feature type="region of interest" description="Disordered" evidence="9">
    <location>
        <begin position="161"/>
        <end position="237"/>
    </location>
</feature>
<evidence type="ECO:0000256" key="1">
    <source>
        <dbReference type="ARBA" id="ARBA00004123"/>
    </source>
</evidence>
<dbReference type="Pfam" id="PF00439">
    <property type="entry name" value="Bromodomain"/>
    <property type="match status" value="2"/>
</dbReference>
<keyword evidence="7" id="KW-0539">Nucleus</keyword>
<dbReference type="PROSITE" id="PS50014">
    <property type="entry name" value="BROMODOMAIN_2"/>
    <property type="match status" value="2"/>
</dbReference>
<gene>
    <name evidence="11" type="ORF">UCRPC4_g01507</name>
</gene>
<dbReference type="AlphaFoldDB" id="A0A0G2GT65"/>
<feature type="region of interest" description="Disordered" evidence="9">
    <location>
        <begin position="419"/>
        <end position="509"/>
    </location>
</feature>
<accession>A0A0G2GT65</accession>
<comment type="caution">
    <text evidence="11">The sequence shown here is derived from an EMBL/GenBank/DDBJ whole genome shotgun (WGS) entry which is preliminary data.</text>
</comment>
<feature type="compositionally biased region" description="Polar residues" evidence="9">
    <location>
        <begin position="443"/>
        <end position="472"/>
    </location>
</feature>
<dbReference type="InterPro" id="IPR018359">
    <property type="entry name" value="Bromodomain_CS"/>
</dbReference>
<organism evidence="11 12">
    <name type="scientific">Phaeomoniella chlamydospora</name>
    <name type="common">Phaeoacremonium chlamydosporum</name>
    <dbReference type="NCBI Taxonomy" id="158046"/>
    <lineage>
        <taxon>Eukaryota</taxon>
        <taxon>Fungi</taxon>
        <taxon>Dikarya</taxon>
        <taxon>Ascomycota</taxon>
        <taxon>Pezizomycotina</taxon>
        <taxon>Eurotiomycetes</taxon>
        <taxon>Chaetothyriomycetidae</taxon>
        <taxon>Phaeomoniellales</taxon>
        <taxon>Phaeomoniellaceae</taxon>
        <taxon>Phaeomoniella</taxon>
    </lineage>
</organism>
<evidence type="ECO:0000259" key="10">
    <source>
        <dbReference type="PROSITE" id="PS50014"/>
    </source>
</evidence>
<feature type="domain" description="Bromo" evidence="10">
    <location>
        <begin position="56"/>
        <end position="126"/>
    </location>
</feature>
<dbReference type="GO" id="GO:0006338">
    <property type="term" value="P:chromatin remodeling"/>
    <property type="evidence" value="ECO:0007669"/>
    <property type="project" value="InterPro"/>
</dbReference>
<evidence type="ECO:0000256" key="9">
    <source>
        <dbReference type="SAM" id="MobiDB-lite"/>
    </source>
</evidence>
<dbReference type="InterPro" id="IPR036427">
    <property type="entry name" value="Bromodomain-like_sf"/>
</dbReference>
<evidence type="ECO:0000313" key="12">
    <source>
        <dbReference type="Proteomes" id="UP000053317"/>
    </source>
</evidence>